<gene>
    <name evidence="1" type="ORF">HPBE_LOCUS6116</name>
</gene>
<keyword evidence="2" id="KW-1185">Reference proteome</keyword>
<sequence>MKKSDKNINETAKVGECELTICELLSVISSIGGGRPSSTEAQQLESVSVESTPSSTVFSVAAAAPPPTTTVVAVVVESAVAASGEVAPDAAAAAAAADDGSTSQLDSTARGPP</sequence>
<dbReference type="EMBL" id="UZAH01025599">
    <property type="protein sequence ID" value="VDO66988.1"/>
    <property type="molecule type" value="Genomic_DNA"/>
</dbReference>
<reference evidence="3" key="2">
    <citation type="submission" date="2019-09" db="UniProtKB">
        <authorList>
            <consortium name="WormBaseParasite"/>
        </authorList>
    </citation>
    <scope>IDENTIFICATION</scope>
</reference>
<evidence type="ECO:0000313" key="3">
    <source>
        <dbReference type="WBParaSite" id="HPBE_0000611501-mRNA-1"/>
    </source>
</evidence>
<accession>A0A183FH97</accession>
<reference evidence="1 2" key="1">
    <citation type="submission" date="2018-11" db="EMBL/GenBank/DDBJ databases">
        <authorList>
            <consortium name="Pathogen Informatics"/>
        </authorList>
    </citation>
    <scope>NUCLEOTIDE SEQUENCE [LARGE SCALE GENOMIC DNA]</scope>
</reference>
<name>A0A183FH97_HELPZ</name>
<evidence type="ECO:0000313" key="1">
    <source>
        <dbReference type="EMBL" id="VDO66988.1"/>
    </source>
</evidence>
<protein>
    <submittedName>
        <fullName evidence="1 3">Uncharacterized protein</fullName>
    </submittedName>
</protein>
<proteinExistence type="predicted"/>
<dbReference type="WBParaSite" id="HPBE_0000611501-mRNA-1">
    <property type="protein sequence ID" value="HPBE_0000611501-mRNA-1"/>
    <property type="gene ID" value="HPBE_0000611501"/>
</dbReference>
<organism evidence="2 3">
    <name type="scientific">Heligmosomoides polygyrus</name>
    <name type="common">Parasitic roundworm</name>
    <dbReference type="NCBI Taxonomy" id="6339"/>
    <lineage>
        <taxon>Eukaryota</taxon>
        <taxon>Metazoa</taxon>
        <taxon>Ecdysozoa</taxon>
        <taxon>Nematoda</taxon>
        <taxon>Chromadorea</taxon>
        <taxon>Rhabditida</taxon>
        <taxon>Rhabditina</taxon>
        <taxon>Rhabditomorpha</taxon>
        <taxon>Strongyloidea</taxon>
        <taxon>Heligmosomidae</taxon>
        <taxon>Heligmosomoides</taxon>
    </lineage>
</organism>
<dbReference type="Proteomes" id="UP000050761">
    <property type="component" value="Unassembled WGS sequence"/>
</dbReference>
<evidence type="ECO:0000313" key="2">
    <source>
        <dbReference type="Proteomes" id="UP000050761"/>
    </source>
</evidence>
<accession>A0A3P8AR70</accession>
<dbReference type="AlphaFoldDB" id="A0A183FH97"/>